<protein>
    <recommendedName>
        <fullName evidence="6">tRNA(Ile)-lysidine synthase</fullName>
        <ecNumber evidence="6">6.3.4.19</ecNumber>
    </recommendedName>
    <alternativeName>
        <fullName evidence="6">tRNA(Ile)-2-lysyl-cytidine synthase</fullName>
    </alternativeName>
    <alternativeName>
        <fullName evidence="6">tRNA(Ile)-lysidine synthetase</fullName>
    </alternativeName>
</protein>
<gene>
    <name evidence="6 8" type="primary">tilS</name>
    <name evidence="8" type="ORF">FJR47_07885</name>
</gene>
<evidence type="ECO:0000256" key="1">
    <source>
        <dbReference type="ARBA" id="ARBA00022598"/>
    </source>
</evidence>
<evidence type="ECO:0000259" key="7">
    <source>
        <dbReference type="Pfam" id="PF01171"/>
    </source>
</evidence>
<dbReference type="InterPro" id="IPR014729">
    <property type="entry name" value="Rossmann-like_a/b/a_fold"/>
</dbReference>
<sequence>MLEKRTLSQLKEKKNLLAFSGGADSTALFFLLLKEHIPFDIAIVDYGKREQSKDEVAYAKELAKTHHLMCHTFTAPKIKQNFEAKAREIRYNFFEDLIKKHNYDNLLTAHHLGDRFEWMLMQFCKGAGCAEIAGMQKEQRRDFYTLVRPLLHLDKKELLAYLHANNKIYFEDASNFDEEIKRNEFRHNYSLPLLEKYLSGIKKSFDYIDEDRAELIEEVELKSVNEFAYFKSSKNQRADIFIIDKYLKSQLYMLSANERELLKSQKTLVVGRKFVVNQDKNFIFIAPYITNESAMNSEFKEKCRALKIEPKLRPYLYKDKEAFLIVTNLLNLNS</sequence>
<evidence type="ECO:0000256" key="3">
    <source>
        <dbReference type="ARBA" id="ARBA00022741"/>
    </source>
</evidence>
<evidence type="ECO:0000313" key="9">
    <source>
        <dbReference type="Proteomes" id="UP000326061"/>
    </source>
</evidence>
<dbReference type="Gene3D" id="3.40.50.620">
    <property type="entry name" value="HUPs"/>
    <property type="match status" value="1"/>
</dbReference>
<dbReference type="GO" id="GO:0032267">
    <property type="term" value="F:tRNA(Ile)-lysidine synthase activity"/>
    <property type="evidence" value="ECO:0007669"/>
    <property type="project" value="UniProtKB-EC"/>
</dbReference>
<comment type="catalytic activity">
    <reaction evidence="5 6">
        <text>cytidine(34) in tRNA(Ile2) + L-lysine + ATP = lysidine(34) in tRNA(Ile2) + AMP + diphosphate + H(+)</text>
        <dbReference type="Rhea" id="RHEA:43744"/>
        <dbReference type="Rhea" id="RHEA-COMP:10625"/>
        <dbReference type="Rhea" id="RHEA-COMP:10670"/>
        <dbReference type="ChEBI" id="CHEBI:15378"/>
        <dbReference type="ChEBI" id="CHEBI:30616"/>
        <dbReference type="ChEBI" id="CHEBI:32551"/>
        <dbReference type="ChEBI" id="CHEBI:33019"/>
        <dbReference type="ChEBI" id="CHEBI:82748"/>
        <dbReference type="ChEBI" id="CHEBI:83665"/>
        <dbReference type="ChEBI" id="CHEBI:456215"/>
        <dbReference type="EC" id="6.3.4.19"/>
    </reaction>
</comment>
<dbReference type="GO" id="GO:0005737">
    <property type="term" value="C:cytoplasm"/>
    <property type="evidence" value="ECO:0007669"/>
    <property type="project" value="UniProtKB-SubCell"/>
</dbReference>
<dbReference type="CDD" id="cd01992">
    <property type="entry name" value="TilS_N"/>
    <property type="match status" value="1"/>
</dbReference>
<keyword evidence="3 6" id="KW-0547">Nucleotide-binding</keyword>
<comment type="function">
    <text evidence="6">Ligates lysine onto the cytidine present at position 34 of the AUA codon-specific tRNA(Ile) that contains the anticodon CAU, in an ATP-dependent manner. Cytidine is converted to lysidine, thus changing the amino acid specificity of the tRNA from methionine to isoleucine.</text>
</comment>
<dbReference type="HAMAP" id="MF_01161">
    <property type="entry name" value="tRNA_Ile_lys_synt"/>
    <property type="match status" value="1"/>
</dbReference>
<dbReference type="EC" id="6.3.4.19" evidence="6"/>
<dbReference type="Pfam" id="PF01171">
    <property type="entry name" value="ATP_bind_3"/>
    <property type="match status" value="1"/>
</dbReference>
<dbReference type="RefSeq" id="WP_152299897.1">
    <property type="nucleotide sequence ID" value="NZ_CP041166.1"/>
</dbReference>
<dbReference type="AlphaFoldDB" id="A0AAJ4DN94"/>
<comment type="domain">
    <text evidence="6">The N-terminal region contains the highly conserved SGGXDS motif, predicted to be a P-loop motif involved in ATP binding.</text>
</comment>
<keyword evidence="6" id="KW-0963">Cytoplasm</keyword>
<evidence type="ECO:0000256" key="6">
    <source>
        <dbReference type="HAMAP-Rule" id="MF_01161"/>
    </source>
</evidence>
<dbReference type="Proteomes" id="UP000326061">
    <property type="component" value="Chromosome"/>
</dbReference>
<evidence type="ECO:0000313" key="8">
    <source>
        <dbReference type="EMBL" id="QFR43836.1"/>
    </source>
</evidence>
<proteinExistence type="inferred from homology"/>
<evidence type="ECO:0000256" key="2">
    <source>
        <dbReference type="ARBA" id="ARBA00022694"/>
    </source>
</evidence>
<keyword evidence="4 6" id="KW-0067">ATP-binding</keyword>
<name>A0AAJ4DN94_9BACT</name>
<dbReference type="GO" id="GO:0006400">
    <property type="term" value="P:tRNA modification"/>
    <property type="evidence" value="ECO:0007669"/>
    <property type="project" value="UniProtKB-UniRule"/>
</dbReference>
<dbReference type="InterPro" id="IPR011063">
    <property type="entry name" value="TilS/TtcA_N"/>
</dbReference>
<keyword evidence="2 6" id="KW-0819">tRNA processing</keyword>
<reference evidence="9" key="1">
    <citation type="submission" date="2019-06" db="EMBL/GenBank/DDBJ databases">
        <title>Sulfurimonas gotlandica sp. nov., a chemoautotrophic and psychrotolerant epsilonproteobacterium isolated from a pelagic redoxcline, and an emended description of the genus Sulfurimonas.</title>
        <authorList>
            <person name="Wang S."/>
            <person name="Jiang L."/>
            <person name="Shao Z."/>
        </authorList>
    </citation>
    <scope>NUCLEOTIDE SEQUENCE [LARGE SCALE GENOMIC DNA]</scope>
    <source>
        <strain evidence="9">1-1N</strain>
    </source>
</reference>
<dbReference type="PANTHER" id="PTHR43033:SF1">
    <property type="entry name" value="TRNA(ILE)-LYSIDINE SYNTHASE-RELATED"/>
    <property type="match status" value="1"/>
</dbReference>
<dbReference type="NCBIfam" id="TIGR02432">
    <property type="entry name" value="lysidine_TilS_N"/>
    <property type="match status" value="1"/>
</dbReference>
<feature type="domain" description="tRNA(Ile)-lysidine/2-thiocytidine synthase N-terminal" evidence="7">
    <location>
        <begin position="15"/>
        <end position="188"/>
    </location>
</feature>
<dbReference type="SUPFAM" id="SSF52402">
    <property type="entry name" value="Adenine nucleotide alpha hydrolases-like"/>
    <property type="match status" value="1"/>
</dbReference>
<keyword evidence="9" id="KW-1185">Reference proteome</keyword>
<feature type="binding site" evidence="6">
    <location>
        <begin position="20"/>
        <end position="25"/>
    </location>
    <ligand>
        <name>ATP</name>
        <dbReference type="ChEBI" id="CHEBI:30616"/>
    </ligand>
</feature>
<accession>A0AAJ4DN94</accession>
<dbReference type="EMBL" id="CP041166">
    <property type="protein sequence ID" value="QFR43836.1"/>
    <property type="molecule type" value="Genomic_DNA"/>
</dbReference>
<organism evidence="8 9">
    <name type="scientific">Sulfurimonas xiamenensis</name>
    <dbReference type="NCBI Taxonomy" id="2590021"/>
    <lineage>
        <taxon>Bacteria</taxon>
        <taxon>Pseudomonadati</taxon>
        <taxon>Campylobacterota</taxon>
        <taxon>Epsilonproteobacteria</taxon>
        <taxon>Campylobacterales</taxon>
        <taxon>Sulfurimonadaceae</taxon>
        <taxon>Sulfurimonas</taxon>
    </lineage>
</organism>
<keyword evidence="1 6" id="KW-0436">Ligase</keyword>
<evidence type="ECO:0000256" key="5">
    <source>
        <dbReference type="ARBA" id="ARBA00048539"/>
    </source>
</evidence>
<dbReference type="KEGG" id="suln:FJR47_07885"/>
<dbReference type="InterPro" id="IPR012094">
    <property type="entry name" value="tRNA_Ile_lys_synt"/>
</dbReference>
<comment type="subcellular location">
    <subcellularLocation>
        <location evidence="6">Cytoplasm</location>
    </subcellularLocation>
</comment>
<dbReference type="InterPro" id="IPR012795">
    <property type="entry name" value="tRNA_Ile_lys_synt_N"/>
</dbReference>
<dbReference type="PANTHER" id="PTHR43033">
    <property type="entry name" value="TRNA(ILE)-LYSIDINE SYNTHASE-RELATED"/>
    <property type="match status" value="1"/>
</dbReference>
<evidence type="ECO:0000256" key="4">
    <source>
        <dbReference type="ARBA" id="ARBA00022840"/>
    </source>
</evidence>
<comment type="similarity">
    <text evidence="6">Belongs to the tRNA(Ile)-lysidine synthase family.</text>
</comment>
<dbReference type="GO" id="GO:0005524">
    <property type="term" value="F:ATP binding"/>
    <property type="evidence" value="ECO:0007669"/>
    <property type="project" value="UniProtKB-UniRule"/>
</dbReference>